<dbReference type="GO" id="GO:0031012">
    <property type="term" value="C:extracellular matrix"/>
    <property type="evidence" value="ECO:0007669"/>
    <property type="project" value="TreeGrafter"/>
</dbReference>
<reference evidence="3" key="1">
    <citation type="submission" date="2021-10" db="EMBL/GenBank/DDBJ databases">
        <title>Tropical sea cucumber genome reveals ecological adaptation and Cuvierian tubules defense mechanism.</title>
        <authorList>
            <person name="Chen T."/>
        </authorList>
    </citation>
    <scope>NUCLEOTIDE SEQUENCE</scope>
    <source>
        <strain evidence="3">Nanhai2018</strain>
        <tissue evidence="3">Muscle</tissue>
    </source>
</reference>
<accession>A0A9Q1CHE6</accession>
<dbReference type="EMBL" id="JAIZAY010000003">
    <property type="protein sequence ID" value="KAJ8045006.1"/>
    <property type="molecule type" value="Genomic_DNA"/>
</dbReference>
<dbReference type="GO" id="GO:0050839">
    <property type="term" value="F:cell adhesion molecule binding"/>
    <property type="evidence" value="ECO:0007669"/>
    <property type="project" value="TreeGrafter"/>
</dbReference>
<comment type="caution">
    <text evidence="3">The sequence shown here is derived from an EMBL/GenBank/DDBJ whole genome shotgun (WGS) entry which is preliminary data.</text>
</comment>
<evidence type="ECO:0000259" key="2">
    <source>
        <dbReference type="PROSITE" id="PS50213"/>
    </source>
</evidence>
<dbReference type="SMART" id="SM00554">
    <property type="entry name" value="FAS1"/>
    <property type="match status" value="4"/>
</dbReference>
<dbReference type="InterPro" id="IPR050904">
    <property type="entry name" value="Adhesion/Biosynth-related"/>
</dbReference>
<dbReference type="PROSITE" id="PS50213">
    <property type="entry name" value="FAS1"/>
    <property type="match status" value="4"/>
</dbReference>
<protein>
    <submittedName>
        <fullName evidence="3">Transforming growth factor-beta-induced protein ig-h3</fullName>
    </submittedName>
</protein>
<feature type="domain" description="FAS1" evidence="2">
    <location>
        <begin position="139"/>
        <end position="273"/>
    </location>
</feature>
<feature type="domain" description="FAS1" evidence="2">
    <location>
        <begin position="407"/>
        <end position="543"/>
    </location>
</feature>
<dbReference type="Gene3D" id="2.30.180.10">
    <property type="entry name" value="FAS1 domain"/>
    <property type="match status" value="4"/>
</dbReference>
<dbReference type="InterPro" id="IPR000782">
    <property type="entry name" value="FAS1_domain"/>
</dbReference>
<feature type="chain" id="PRO_5040280104" evidence="1">
    <location>
        <begin position="20"/>
        <end position="710"/>
    </location>
</feature>
<evidence type="ECO:0000256" key="1">
    <source>
        <dbReference type="SAM" id="SignalP"/>
    </source>
</evidence>
<keyword evidence="4" id="KW-1185">Reference proteome</keyword>
<feature type="domain" description="FAS1" evidence="2">
    <location>
        <begin position="547"/>
        <end position="688"/>
    </location>
</feature>
<dbReference type="Pfam" id="PF02469">
    <property type="entry name" value="Fasciclin"/>
    <property type="match status" value="4"/>
</dbReference>
<gene>
    <name evidence="3" type="ORF">HOLleu_07922</name>
</gene>
<dbReference type="OrthoDB" id="286301at2759"/>
<sequence>MKTILIIALWGMLVAMTAAAAAPSSQQERNWFEVFNLGNSNFDVSLWNTPTGSRENVCERTYQNMTAWERRGIITFYGFTSAFSGARSSLSMIPCSQEKCDPEFNYRLFRAVTYSSPHCCHGYEKASDNDDGCSKEVEKVPVVEALKELGASSFLQTLNESGSTSLVNMLTNSKQLLTVFYLNNSAMGAVRNDSRNLLKSKKRFIKSHVVRGLLYSEDFSDEETLESLAGGTIRIRLILDAGDPVILANCAPLGDVIDHVAKNGVIHQVKKPIELPKYDIMGYLRSREDLSVFHEVFGEASILNPSKGTSFTIFAPTNDAFKNVSQSLLSEIIASPGRLKAVLKQHVTDFSICGVMLDNSSPCTLIGNRLQGSRQGDSLTVDDAHVLESDIITTDGVIHIIDTVFIPEQALLIPEAFPPSSLIVSVTEEADVLTILSDKENLTFLAPNSEALQDLLTDPRASDRGWLNQVMRAHIIYALYLAHDFVRSDGTPYSHFEVPQPNDDENMAKLRRAVHLMKLQCGRVVRKNIEMYNGHVHEIDKVLLAPEDNAWDVINEDSRFSIFAKLVRRVGLESVLQSKNVTVFVPTNDVFQSLPDGQLERLLDDDSLLEDTVRFHIARERMCLCDIKRLAYPPPWYWFYTGHMETYLKDVNLFVRSTRNSVMVNGITIAEPNIVSSNGVIHVVNGVFKPPSPLPRFGFMFDDDLGLFGK</sequence>
<dbReference type="GO" id="GO:0007155">
    <property type="term" value="P:cell adhesion"/>
    <property type="evidence" value="ECO:0007669"/>
    <property type="project" value="TreeGrafter"/>
</dbReference>
<evidence type="ECO:0000313" key="3">
    <source>
        <dbReference type="EMBL" id="KAJ8045006.1"/>
    </source>
</evidence>
<dbReference type="GO" id="GO:0005615">
    <property type="term" value="C:extracellular space"/>
    <property type="evidence" value="ECO:0007669"/>
    <property type="project" value="TreeGrafter"/>
</dbReference>
<feature type="signal peptide" evidence="1">
    <location>
        <begin position="1"/>
        <end position="19"/>
    </location>
</feature>
<dbReference type="AlphaFoldDB" id="A0A9Q1CHE6"/>
<organism evidence="3 4">
    <name type="scientific">Holothuria leucospilota</name>
    <name type="common">Black long sea cucumber</name>
    <name type="synonym">Mertensiothuria leucospilota</name>
    <dbReference type="NCBI Taxonomy" id="206669"/>
    <lineage>
        <taxon>Eukaryota</taxon>
        <taxon>Metazoa</taxon>
        <taxon>Echinodermata</taxon>
        <taxon>Eleutherozoa</taxon>
        <taxon>Echinozoa</taxon>
        <taxon>Holothuroidea</taxon>
        <taxon>Aspidochirotacea</taxon>
        <taxon>Aspidochirotida</taxon>
        <taxon>Holothuriidae</taxon>
        <taxon>Holothuria</taxon>
    </lineage>
</organism>
<keyword evidence="1" id="KW-0732">Signal</keyword>
<name>A0A9Q1CHE6_HOLLE</name>
<evidence type="ECO:0000313" key="4">
    <source>
        <dbReference type="Proteomes" id="UP001152320"/>
    </source>
</evidence>
<dbReference type="PANTHER" id="PTHR10900:SF114">
    <property type="entry name" value="FAS1 DOMAIN-CONTAINING PROTEIN"/>
    <property type="match status" value="1"/>
</dbReference>
<dbReference type="GO" id="GO:0030198">
    <property type="term" value="P:extracellular matrix organization"/>
    <property type="evidence" value="ECO:0007669"/>
    <property type="project" value="TreeGrafter"/>
</dbReference>
<feature type="domain" description="FAS1" evidence="2">
    <location>
        <begin position="277"/>
        <end position="405"/>
    </location>
</feature>
<dbReference type="PANTHER" id="PTHR10900">
    <property type="entry name" value="PERIOSTIN-RELATED"/>
    <property type="match status" value="1"/>
</dbReference>
<dbReference type="SUPFAM" id="SSF82153">
    <property type="entry name" value="FAS1 domain"/>
    <property type="match status" value="4"/>
</dbReference>
<dbReference type="InterPro" id="IPR036378">
    <property type="entry name" value="FAS1_dom_sf"/>
</dbReference>
<proteinExistence type="predicted"/>
<dbReference type="Proteomes" id="UP001152320">
    <property type="component" value="Chromosome 3"/>
</dbReference>
<dbReference type="FunFam" id="2.30.180.10:FF:000032">
    <property type="entry name" value="Fasciclin domain-containing protein, putative"/>
    <property type="match status" value="1"/>
</dbReference>